<dbReference type="InterPro" id="IPR011611">
    <property type="entry name" value="PfkB_dom"/>
</dbReference>
<dbReference type="Gene3D" id="3.40.1190.20">
    <property type="match status" value="1"/>
</dbReference>
<dbReference type="GO" id="GO:0009024">
    <property type="term" value="F:tagatose-6-phosphate kinase activity"/>
    <property type="evidence" value="ECO:0007669"/>
    <property type="project" value="UniProtKB-EC"/>
</dbReference>
<comment type="similarity">
    <text evidence="1">Belongs to the carbohydrate kinase pfkB family.</text>
</comment>
<dbReference type="GO" id="GO:0005524">
    <property type="term" value="F:ATP binding"/>
    <property type="evidence" value="ECO:0007669"/>
    <property type="project" value="UniProtKB-KW"/>
</dbReference>
<dbReference type="NCBIfam" id="TIGR03168">
    <property type="entry name" value="1-PFK"/>
    <property type="match status" value="1"/>
</dbReference>
<dbReference type="PIRSF" id="PIRSF000535">
    <property type="entry name" value="1PFK/6PFK/LacC"/>
    <property type="match status" value="1"/>
</dbReference>
<dbReference type="AlphaFoldDB" id="A0A4R1SA23"/>
<dbReference type="GO" id="GO:0005988">
    <property type="term" value="P:lactose metabolic process"/>
    <property type="evidence" value="ECO:0007669"/>
    <property type="project" value="UniProtKB-KW"/>
</dbReference>
<dbReference type="GO" id="GO:0005829">
    <property type="term" value="C:cytosol"/>
    <property type="evidence" value="ECO:0007669"/>
    <property type="project" value="TreeGrafter"/>
</dbReference>
<keyword evidence="9" id="KW-1185">Reference proteome</keyword>
<sequence length="314" mass="33308">MNKPILAITLNPAIDKVYAVDDFAIGGVFRPRAMTATAGGKGLNVARVAHLLGEPVAAGGFIGGGNGRFIAEQVRESGIATAFVPIRGESRICINITDRNSVSTEVLEPGPQIRAKECDRFIAAYRRLLVNCAVVTASGSLPQGVPADFYRTLIGVAHVQKIRFLLDSSGEALARGMEGAPYLIKPNQEEAEKLLGMELTTVEAQAGAIVKFRAQGIELPCITLGKNGCMAGLADGVYHFYGPALEVVNSVGSGDSFIAGCAVGIARQQGLVETIKLGMAAGMANTQFFQTGMVSLELVEQLYGQIRFERVRSY</sequence>
<dbReference type="UniPathway" id="UPA00704">
    <property type="reaction ID" value="UER00715"/>
</dbReference>
<dbReference type="EMBL" id="SLUN01000002">
    <property type="protein sequence ID" value="TCL76278.1"/>
    <property type="molecule type" value="Genomic_DNA"/>
</dbReference>
<evidence type="ECO:0000256" key="5">
    <source>
        <dbReference type="ARBA" id="ARBA00022840"/>
    </source>
</evidence>
<keyword evidence="6" id="KW-0423">Lactose metabolism</keyword>
<dbReference type="InterPro" id="IPR017583">
    <property type="entry name" value="Tagatose/fructose_Pkinase"/>
</dbReference>
<dbReference type="OrthoDB" id="9801219at2"/>
<dbReference type="PANTHER" id="PTHR46566">
    <property type="entry name" value="1-PHOSPHOFRUCTOKINASE-RELATED"/>
    <property type="match status" value="1"/>
</dbReference>
<evidence type="ECO:0000256" key="1">
    <source>
        <dbReference type="ARBA" id="ARBA00005380"/>
    </source>
</evidence>
<dbReference type="EC" id="2.7.1.144" evidence="6"/>
<dbReference type="SUPFAM" id="SSF53613">
    <property type="entry name" value="Ribokinase-like"/>
    <property type="match status" value="1"/>
</dbReference>
<keyword evidence="5 6" id="KW-0067">ATP-binding</keyword>
<name>A0A4R1SA23_HYDET</name>
<dbReference type="InterPro" id="IPR029056">
    <property type="entry name" value="Ribokinase-like"/>
</dbReference>
<proteinExistence type="inferred from homology"/>
<reference evidence="8 9" key="1">
    <citation type="submission" date="2019-03" db="EMBL/GenBank/DDBJ databases">
        <title>Genomic Encyclopedia of Type Strains, Phase IV (KMG-IV): sequencing the most valuable type-strain genomes for metagenomic binning, comparative biology and taxonomic classification.</title>
        <authorList>
            <person name="Goeker M."/>
        </authorList>
    </citation>
    <scope>NUCLEOTIDE SEQUENCE [LARGE SCALE GENOMIC DNA]</scope>
    <source>
        <strain evidence="8 9">LX-B</strain>
    </source>
</reference>
<feature type="domain" description="Carbohydrate kinase PfkB" evidence="7">
    <location>
        <begin position="19"/>
        <end position="287"/>
    </location>
</feature>
<dbReference type="RefSeq" id="WP_132012469.1">
    <property type="nucleotide sequence ID" value="NZ_SLUN01000002.1"/>
</dbReference>
<dbReference type="GO" id="GO:0044281">
    <property type="term" value="P:small molecule metabolic process"/>
    <property type="evidence" value="ECO:0007669"/>
    <property type="project" value="UniProtKB-ARBA"/>
</dbReference>
<gene>
    <name evidence="8" type="ORF">EDC14_100231</name>
</gene>
<keyword evidence="3 6" id="KW-0547">Nucleotide-binding</keyword>
<protein>
    <recommendedName>
        <fullName evidence="6">Tagatose-6-phosphate kinase</fullName>
        <ecNumber evidence="6">2.7.1.144</ecNumber>
    </recommendedName>
</protein>
<dbReference type="GO" id="GO:2001059">
    <property type="term" value="P:D-tagatose 6-phosphate catabolic process"/>
    <property type="evidence" value="ECO:0007669"/>
    <property type="project" value="UniProtKB-UniPathway"/>
</dbReference>
<evidence type="ECO:0000256" key="3">
    <source>
        <dbReference type="ARBA" id="ARBA00022741"/>
    </source>
</evidence>
<comment type="similarity">
    <text evidence="6">Belongs to the carbohydrate kinase PfkB family. LacC subfamily.</text>
</comment>
<dbReference type="Proteomes" id="UP000295008">
    <property type="component" value="Unassembled WGS sequence"/>
</dbReference>
<evidence type="ECO:0000313" key="8">
    <source>
        <dbReference type="EMBL" id="TCL76278.1"/>
    </source>
</evidence>
<dbReference type="PANTHER" id="PTHR46566:SF2">
    <property type="entry name" value="ATP-DEPENDENT 6-PHOSPHOFRUCTOKINASE ISOZYME 2"/>
    <property type="match status" value="1"/>
</dbReference>
<keyword evidence="2 6" id="KW-0808">Transferase</keyword>
<organism evidence="8 9">
    <name type="scientific">Hydrogenispora ethanolica</name>
    <dbReference type="NCBI Taxonomy" id="1082276"/>
    <lineage>
        <taxon>Bacteria</taxon>
        <taxon>Bacillati</taxon>
        <taxon>Bacillota</taxon>
        <taxon>Hydrogenispora</taxon>
    </lineage>
</organism>
<dbReference type="Pfam" id="PF00294">
    <property type="entry name" value="PfkB"/>
    <property type="match status" value="1"/>
</dbReference>
<evidence type="ECO:0000256" key="6">
    <source>
        <dbReference type="PIRNR" id="PIRNR000535"/>
    </source>
</evidence>
<dbReference type="CDD" id="cd01164">
    <property type="entry name" value="FruK_PfkB_like"/>
    <property type="match status" value="1"/>
</dbReference>
<evidence type="ECO:0000256" key="4">
    <source>
        <dbReference type="ARBA" id="ARBA00022777"/>
    </source>
</evidence>
<comment type="caution">
    <text evidence="8">The sequence shown here is derived from an EMBL/GenBank/DDBJ whole genome shotgun (WGS) entry which is preliminary data.</text>
</comment>
<dbReference type="GO" id="GO:0016052">
    <property type="term" value="P:carbohydrate catabolic process"/>
    <property type="evidence" value="ECO:0007669"/>
    <property type="project" value="UniProtKB-ARBA"/>
</dbReference>
<accession>A0A4R1SA23</accession>
<evidence type="ECO:0000313" key="9">
    <source>
        <dbReference type="Proteomes" id="UP000295008"/>
    </source>
</evidence>
<comment type="pathway">
    <text evidence="6">Carbohydrate metabolism; D-tagatose 6-phosphate degradation; D-glyceraldehyde 3-phosphate and glycerone phosphate from D-tagatose 6-phosphate: step 1/2.</text>
</comment>
<keyword evidence="4 8" id="KW-0418">Kinase</keyword>
<evidence type="ECO:0000256" key="2">
    <source>
        <dbReference type="ARBA" id="ARBA00022679"/>
    </source>
</evidence>
<dbReference type="GO" id="GO:0008443">
    <property type="term" value="F:phosphofructokinase activity"/>
    <property type="evidence" value="ECO:0007669"/>
    <property type="project" value="TreeGrafter"/>
</dbReference>
<comment type="catalytic activity">
    <reaction evidence="6">
        <text>D-tagatofuranose 6-phosphate + ATP = D-tagatofuranose 1,6-bisphosphate + ADP + H(+)</text>
        <dbReference type="Rhea" id="RHEA:12420"/>
        <dbReference type="ChEBI" id="CHEBI:15378"/>
        <dbReference type="ChEBI" id="CHEBI:30616"/>
        <dbReference type="ChEBI" id="CHEBI:58694"/>
        <dbReference type="ChEBI" id="CHEBI:58695"/>
        <dbReference type="ChEBI" id="CHEBI:456216"/>
        <dbReference type="EC" id="2.7.1.144"/>
    </reaction>
</comment>
<evidence type="ECO:0000259" key="7">
    <source>
        <dbReference type="Pfam" id="PF00294"/>
    </source>
</evidence>
<dbReference type="FunFam" id="3.40.1190.20:FF:000001">
    <property type="entry name" value="Phosphofructokinase"/>
    <property type="match status" value="1"/>
</dbReference>